<keyword evidence="4" id="KW-1185">Reference proteome</keyword>
<evidence type="ECO:0000313" key="4">
    <source>
        <dbReference type="Proteomes" id="UP001148838"/>
    </source>
</evidence>
<feature type="transmembrane region" description="Helical" evidence="2">
    <location>
        <begin position="357"/>
        <end position="374"/>
    </location>
</feature>
<sequence length="477" mass="54890">MHGDRIPKVMLHYRPDGKRSLGRPKKRWIGNSTRSSSNASTVIFEQAHKFHTEANTSLRTDLKIDFTCKNRCMIHFLKMKSCDRHSGLISTSDVTLGFQLGIQFLRWMASFRITGSTLKKKSPGRNSIALRLSEATVKSRALRLLSLGPFEGNFVLLRTCQQVYSFTMPHLSTRNFVLVRTCQQNFVLVRICQQVYSFTMLHLFTYNFVLVRICQQNFVLVRICQQIIASLCCISLPRIRVGANMSTELRVRRTCQQVYSFTCCITFVLVRTCQQNFVLVRTCQQNFVLVRICQQVYSFTMLHFYLELRVGANMSTDYIKVNVDICFSEKNQYFRVCAQLTIYEARCIIYQRCRNQLESYCIFLIIVIVMNIVLRNTRTRQNQFGGGTVLNCSGNRNSLTGHCTQGHTAGFEPRKSYLPVYRAVSEQGSEISYKGRSVSFLPLLYLIEYLFREGDTGKVLSIHEHLGARPHSAVTTL</sequence>
<organism evidence="3 4">
    <name type="scientific">Periplaneta americana</name>
    <name type="common">American cockroach</name>
    <name type="synonym">Blatta americana</name>
    <dbReference type="NCBI Taxonomy" id="6978"/>
    <lineage>
        <taxon>Eukaryota</taxon>
        <taxon>Metazoa</taxon>
        <taxon>Ecdysozoa</taxon>
        <taxon>Arthropoda</taxon>
        <taxon>Hexapoda</taxon>
        <taxon>Insecta</taxon>
        <taxon>Pterygota</taxon>
        <taxon>Neoptera</taxon>
        <taxon>Polyneoptera</taxon>
        <taxon>Dictyoptera</taxon>
        <taxon>Blattodea</taxon>
        <taxon>Blattoidea</taxon>
        <taxon>Blattidae</taxon>
        <taxon>Blattinae</taxon>
        <taxon>Periplaneta</taxon>
    </lineage>
</organism>
<accession>A0ABQ8RY09</accession>
<protein>
    <submittedName>
        <fullName evidence="3">Uncharacterized protein</fullName>
    </submittedName>
</protein>
<feature type="region of interest" description="Disordered" evidence="1">
    <location>
        <begin position="15"/>
        <end position="34"/>
    </location>
</feature>
<name>A0ABQ8RY09_PERAM</name>
<proteinExistence type="predicted"/>
<dbReference type="Proteomes" id="UP001148838">
    <property type="component" value="Unassembled WGS sequence"/>
</dbReference>
<evidence type="ECO:0000313" key="3">
    <source>
        <dbReference type="EMBL" id="KAJ4426532.1"/>
    </source>
</evidence>
<comment type="caution">
    <text evidence="3">The sequence shown here is derived from an EMBL/GenBank/DDBJ whole genome shotgun (WGS) entry which is preliminary data.</text>
</comment>
<keyword evidence="2" id="KW-0812">Transmembrane</keyword>
<evidence type="ECO:0000256" key="1">
    <source>
        <dbReference type="SAM" id="MobiDB-lite"/>
    </source>
</evidence>
<reference evidence="3 4" key="1">
    <citation type="journal article" date="2022" name="Allergy">
        <title>Genome assembly and annotation of Periplaneta americana reveal a comprehensive cockroach allergen profile.</title>
        <authorList>
            <person name="Wang L."/>
            <person name="Xiong Q."/>
            <person name="Saelim N."/>
            <person name="Wang L."/>
            <person name="Nong W."/>
            <person name="Wan A.T."/>
            <person name="Shi M."/>
            <person name="Liu X."/>
            <person name="Cao Q."/>
            <person name="Hui J.H.L."/>
            <person name="Sookrung N."/>
            <person name="Leung T.F."/>
            <person name="Tungtrongchitr A."/>
            <person name="Tsui S.K.W."/>
        </authorList>
    </citation>
    <scope>NUCLEOTIDE SEQUENCE [LARGE SCALE GENOMIC DNA]</scope>
    <source>
        <strain evidence="3">PWHHKU_190912</strain>
    </source>
</reference>
<dbReference type="EMBL" id="JAJSOF020000040">
    <property type="protein sequence ID" value="KAJ4426532.1"/>
    <property type="molecule type" value="Genomic_DNA"/>
</dbReference>
<evidence type="ECO:0000256" key="2">
    <source>
        <dbReference type="SAM" id="Phobius"/>
    </source>
</evidence>
<keyword evidence="2" id="KW-0472">Membrane</keyword>
<keyword evidence="2" id="KW-1133">Transmembrane helix</keyword>
<gene>
    <name evidence="3" type="ORF">ANN_27346</name>
</gene>